<dbReference type="EMBL" id="NMVO01000015">
    <property type="protein sequence ID" value="OYO11781.1"/>
    <property type="molecule type" value="Genomic_DNA"/>
</dbReference>
<accession>A0A255G8B0</accession>
<dbReference type="PANTHER" id="PTHR45947:SF3">
    <property type="entry name" value="SULFOQUINOVOSYL TRANSFERASE SQD2"/>
    <property type="match status" value="1"/>
</dbReference>
<protein>
    <recommendedName>
        <fullName evidence="2">Glycosyl transferase family 1 domain-containing protein</fullName>
    </recommendedName>
</protein>
<comment type="caution">
    <text evidence="3">The sequence shown here is derived from an EMBL/GenBank/DDBJ whole genome shotgun (WGS) entry which is preliminary data.</text>
</comment>
<reference evidence="3 4" key="1">
    <citation type="submission" date="2017-07" db="EMBL/GenBank/DDBJ databases">
        <title>Draft whole genome sequences of clinical Proprionibacteriaceae strains.</title>
        <authorList>
            <person name="Bernier A.-M."/>
            <person name="Bernard K."/>
            <person name="Domingo M.-C."/>
        </authorList>
    </citation>
    <scope>NUCLEOTIDE SEQUENCE [LARGE SCALE GENOMIC DNA]</scope>
    <source>
        <strain evidence="3 4">NML 030167</strain>
    </source>
</reference>
<dbReference type="OrthoDB" id="506201at2"/>
<organism evidence="3 4">
    <name type="scientific">Enemella evansiae</name>
    <dbReference type="NCBI Taxonomy" id="2016499"/>
    <lineage>
        <taxon>Bacteria</taxon>
        <taxon>Bacillati</taxon>
        <taxon>Actinomycetota</taxon>
        <taxon>Actinomycetes</taxon>
        <taxon>Propionibacteriales</taxon>
        <taxon>Propionibacteriaceae</taxon>
        <taxon>Enemella</taxon>
    </lineage>
</organism>
<dbReference type="Pfam" id="PF00534">
    <property type="entry name" value="Glycos_transf_1"/>
    <property type="match status" value="1"/>
</dbReference>
<evidence type="ECO:0000313" key="3">
    <source>
        <dbReference type="EMBL" id="OYO11781.1"/>
    </source>
</evidence>
<dbReference type="RefSeq" id="WP_094406158.1">
    <property type="nucleotide sequence ID" value="NZ_NMVO01000015.1"/>
</dbReference>
<evidence type="ECO:0000313" key="4">
    <source>
        <dbReference type="Proteomes" id="UP000215896"/>
    </source>
</evidence>
<gene>
    <name evidence="3" type="ORF">CGZ94_15370</name>
</gene>
<dbReference type="AlphaFoldDB" id="A0A255G8B0"/>
<dbReference type="SUPFAM" id="SSF53756">
    <property type="entry name" value="UDP-Glycosyltransferase/glycogen phosphorylase"/>
    <property type="match status" value="1"/>
</dbReference>
<feature type="domain" description="Glycosyl transferase family 1" evidence="2">
    <location>
        <begin position="214"/>
        <end position="366"/>
    </location>
</feature>
<proteinExistence type="predicted"/>
<dbReference type="InterPro" id="IPR050194">
    <property type="entry name" value="Glycosyltransferase_grp1"/>
</dbReference>
<evidence type="ECO:0000256" key="1">
    <source>
        <dbReference type="ARBA" id="ARBA00022679"/>
    </source>
</evidence>
<dbReference type="CDD" id="cd03801">
    <property type="entry name" value="GT4_PimA-like"/>
    <property type="match status" value="1"/>
</dbReference>
<dbReference type="InterPro" id="IPR001296">
    <property type="entry name" value="Glyco_trans_1"/>
</dbReference>
<keyword evidence="1" id="KW-0808">Transferase</keyword>
<keyword evidence="4" id="KW-1185">Reference proteome</keyword>
<sequence>MRIAVVAQKFGHVGGVATVARWLVDGLRARGLEVDVLELAESRSDVFSRRLTAPQTWRRRTLAGETLELGQQAWGANAVELEFMRYLPRKELTDELNGYDLVQVICGGPALATVARHVERPVAVQAATRVSWERASILARHSGLERKLRGAMTDAVARLEAPALRRADVAFLENWEMLRYTQSVGQRNAHFAPPGTDVERFFPADQRAGDGPLLSVCRLGEPRKGLENLIRAYGLLATRHATVPDLVLAGRGTLYPVAEQALQNSPVRHRITVLSDVPQDGLPELYRSAGVFVQGSFEEGLGLSSIEAMACGLPVAATATDGSRAAVADGETGYLCELGDADAIADGLSLAVEGCLQRGDELGEAARVRAVEMFSTEACLGNFIRHYEGVLTTTGGVR</sequence>
<dbReference type="PANTHER" id="PTHR45947">
    <property type="entry name" value="SULFOQUINOVOSYL TRANSFERASE SQD2"/>
    <property type="match status" value="1"/>
</dbReference>
<evidence type="ECO:0000259" key="2">
    <source>
        <dbReference type="Pfam" id="PF00534"/>
    </source>
</evidence>
<dbReference type="GO" id="GO:0016757">
    <property type="term" value="F:glycosyltransferase activity"/>
    <property type="evidence" value="ECO:0007669"/>
    <property type="project" value="InterPro"/>
</dbReference>
<name>A0A255G8B0_9ACTN</name>
<dbReference type="Gene3D" id="3.40.50.2000">
    <property type="entry name" value="Glycogen Phosphorylase B"/>
    <property type="match status" value="2"/>
</dbReference>
<dbReference type="Proteomes" id="UP000215896">
    <property type="component" value="Unassembled WGS sequence"/>
</dbReference>